<dbReference type="Proteomes" id="UP000226079">
    <property type="component" value="Unassembled WGS sequence"/>
</dbReference>
<evidence type="ECO:0000256" key="5">
    <source>
        <dbReference type="ARBA" id="ARBA00023163"/>
    </source>
</evidence>
<dbReference type="GO" id="GO:0003677">
    <property type="term" value="F:DNA binding"/>
    <property type="evidence" value="ECO:0007669"/>
    <property type="project" value="UniProtKB-KW"/>
</dbReference>
<dbReference type="InterPro" id="IPR014284">
    <property type="entry name" value="RNA_pol_sigma-70_dom"/>
</dbReference>
<evidence type="ECO:0000259" key="6">
    <source>
        <dbReference type="Pfam" id="PF04542"/>
    </source>
</evidence>
<dbReference type="CDD" id="cd06171">
    <property type="entry name" value="Sigma70_r4"/>
    <property type="match status" value="1"/>
</dbReference>
<feature type="domain" description="RNA polymerase sigma-70 region 2" evidence="6">
    <location>
        <begin position="40"/>
        <end position="94"/>
    </location>
</feature>
<dbReference type="InterPro" id="IPR013325">
    <property type="entry name" value="RNA_pol_sigma_r2"/>
</dbReference>
<keyword evidence="5" id="KW-0804">Transcription</keyword>
<dbReference type="Pfam" id="PF08281">
    <property type="entry name" value="Sigma70_r4_2"/>
    <property type="match status" value="1"/>
</dbReference>
<evidence type="ECO:0000256" key="3">
    <source>
        <dbReference type="ARBA" id="ARBA00023082"/>
    </source>
</evidence>
<dbReference type="Pfam" id="PF04542">
    <property type="entry name" value="Sigma70_r2"/>
    <property type="match status" value="1"/>
</dbReference>
<proteinExistence type="inferred from homology"/>
<dbReference type="InterPro" id="IPR039425">
    <property type="entry name" value="RNA_pol_sigma-70-like"/>
</dbReference>
<evidence type="ECO:0000313" key="8">
    <source>
        <dbReference type="EMBL" id="PFG18383.1"/>
    </source>
</evidence>
<dbReference type="PANTHER" id="PTHR43133">
    <property type="entry name" value="RNA POLYMERASE ECF-TYPE SIGMA FACTO"/>
    <property type="match status" value="1"/>
</dbReference>
<evidence type="ECO:0000256" key="4">
    <source>
        <dbReference type="ARBA" id="ARBA00023125"/>
    </source>
</evidence>
<dbReference type="Gene3D" id="1.10.1740.10">
    <property type="match status" value="1"/>
</dbReference>
<feature type="domain" description="RNA polymerase sigma factor 70 region 4 type 2" evidence="7">
    <location>
        <begin position="121"/>
        <end position="171"/>
    </location>
</feature>
<evidence type="ECO:0000313" key="9">
    <source>
        <dbReference type="Proteomes" id="UP000226079"/>
    </source>
</evidence>
<dbReference type="AlphaFoldDB" id="A0A2A9CVE7"/>
<organism evidence="8 9">
    <name type="scientific">Propionicimonas paludicola</name>
    <dbReference type="NCBI Taxonomy" id="185243"/>
    <lineage>
        <taxon>Bacteria</taxon>
        <taxon>Bacillati</taxon>
        <taxon>Actinomycetota</taxon>
        <taxon>Actinomycetes</taxon>
        <taxon>Propionibacteriales</taxon>
        <taxon>Nocardioidaceae</taxon>
        <taxon>Propionicimonas</taxon>
    </lineage>
</organism>
<keyword evidence="4" id="KW-0238">DNA-binding</keyword>
<comment type="similarity">
    <text evidence="1">Belongs to the sigma-70 factor family. ECF subfamily.</text>
</comment>
<dbReference type="GO" id="GO:0016987">
    <property type="term" value="F:sigma factor activity"/>
    <property type="evidence" value="ECO:0007669"/>
    <property type="project" value="UniProtKB-KW"/>
</dbReference>
<sequence length="180" mass="20349">MEQAKEASTWSGMDASDPVPDLRTVDGFTAWIEPHWAAMAYLAARSGDDRDDILQEALAAAWRKRGQFDSSRGTARNWLLAITADQRWKARRSAARLFTNRSPQQLVPLPTDVDRTAQLDMERSVCRLPSRQRLAVELHYYLDLPITDVAQVMRCAEGTVKSTLSDARARLRTLLGEDYL</sequence>
<protein>
    <submittedName>
        <fullName evidence="8">RNA polymerase sigma-70 factor (ECF subfamily)</fullName>
    </submittedName>
</protein>
<evidence type="ECO:0000259" key="7">
    <source>
        <dbReference type="Pfam" id="PF08281"/>
    </source>
</evidence>
<gene>
    <name evidence="8" type="ORF">ATK74_2969</name>
</gene>
<keyword evidence="3" id="KW-0731">Sigma factor</keyword>
<keyword evidence="2" id="KW-0805">Transcription regulation</keyword>
<dbReference type="SUPFAM" id="SSF88946">
    <property type="entry name" value="Sigma2 domain of RNA polymerase sigma factors"/>
    <property type="match status" value="1"/>
</dbReference>
<dbReference type="InterPro" id="IPR036388">
    <property type="entry name" value="WH-like_DNA-bd_sf"/>
</dbReference>
<evidence type="ECO:0000256" key="1">
    <source>
        <dbReference type="ARBA" id="ARBA00010641"/>
    </source>
</evidence>
<comment type="caution">
    <text evidence="8">The sequence shown here is derived from an EMBL/GenBank/DDBJ whole genome shotgun (WGS) entry which is preliminary data.</text>
</comment>
<dbReference type="InterPro" id="IPR013249">
    <property type="entry name" value="RNA_pol_sigma70_r4_t2"/>
</dbReference>
<dbReference type="NCBIfam" id="TIGR02937">
    <property type="entry name" value="sigma70-ECF"/>
    <property type="match status" value="1"/>
</dbReference>
<dbReference type="EMBL" id="PDJC01000001">
    <property type="protein sequence ID" value="PFG18383.1"/>
    <property type="molecule type" value="Genomic_DNA"/>
</dbReference>
<evidence type="ECO:0000256" key="2">
    <source>
        <dbReference type="ARBA" id="ARBA00023015"/>
    </source>
</evidence>
<dbReference type="RefSeq" id="WP_245840964.1">
    <property type="nucleotide sequence ID" value="NZ_PDJC01000001.1"/>
</dbReference>
<dbReference type="PANTHER" id="PTHR43133:SF50">
    <property type="entry name" value="ECF RNA POLYMERASE SIGMA FACTOR SIGM"/>
    <property type="match status" value="1"/>
</dbReference>
<accession>A0A2A9CVE7</accession>
<dbReference type="GO" id="GO:0006352">
    <property type="term" value="P:DNA-templated transcription initiation"/>
    <property type="evidence" value="ECO:0007669"/>
    <property type="project" value="InterPro"/>
</dbReference>
<dbReference type="SUPFAM" id="SSF88659">
    <property type="entry name" value="Sigma3 and sigma4 domains of RNA polymerase sigma factors"/>
    <property type="match status" value="1"/>
</dbReference>
<reference evidence="8 9" key="1">
    <citation type="submission" date="2017-10" db="EMBL/GenBank/DDBJ databases">
        <title>Sequencing the genomes of 1000 actinobacteria strains.</title>
        <authorList>
            <person name="Klenk H.-P."/>
        </authorList>
    </citation>
    <scope>NUCLEOTIDE SEQUENCE [LARGE SCALE GENOMIC DNA]</scope>
    <source>
        <strain evidence="8 9">DSM 15597</strain>
    </source>
</reference>
<dbReference type="Gene3D" id="1.10.10.10">
    <property type="entry name" value="Winged helix-like DNA-binding domain superfamily/Winged helix DNA-binding domain"/>
    <property type="match status" value="1"/>
</dbReference>
<name>A0A2A9CVE7_9ACTN</name>
<dbReference type="InterPro" id="IPR013324">
    <property type="entry name" value="RNA_pol_sigma_r3/r4-like"/>
</dbReference>
<dbReference type="InterPro" id="IPR007627">
    <property type="entry name" value="RNA_pol_sigma70_r2"/>
</dbReference>
<keyword evidence="9" id="KW-1185">Reference proteome</keyword>